<feature type="compositionally biased region" description="Polar residues" evidence="1">
    <location>
        <begin position="441"/>
        <end position="455"/>
    </location>
</feature>
<dbReference type="GeneID" id="19211675"/>
<feature type="region of interest" description="Disordered" evidence="1">
    <location>
        <begin position="1"/>
        <end position="97"/>
    </location>
</feature>
<dbReference type="KEGG" id="cput:CONPUDRAFT_95011"/>
<feature type="compositionally biased region" description="Acidic residues" evidence="1">
    <location>
        <begin position="330"/>
        <end position="339"/>
    </location>
</feature>
<dbReference type="AlphaFoldDB" id="A0A5M3N4Y0"/>
<dbReference type="GO" id="GO:0007094">
    <property type="term" value="P:mitotic spindle assembly checkpoint signaling"/>
    <property type="evidence" value="ECO:0007669"/>
    <property type="project" value="TreeGrafter"/>
</dbReference>
<feature type="compositionally biased region" description="Polar residues" evidence="1">
    <location>
        <begin position="114"/>
        <end position="127"/>
    </location>
</feature>
<dbReference type="GO" id="GO:0034501">
    <property type="term" value="P:protein localization to kinetochore"/>
    <property type="evidence" value="ECO:0007669"/>
    <property type="project" value="TreeGrafter"/>
</dbReference>
<accession>A0A5M3N4Y0</accession>
<feature type="compositionally biased region" description="Acidic residues" evidence="1">
    <location>
        <begin position="192"/>
        <end position="212"/>
    </location>
</feature>
<feature type="region of interest" description="Disordered" evidence="1">
    <location>
        <begin position="110"/>
        <end position="212"/>
    </location>
</feature>
<feature type="region of interest" description="Disordered" evidence="1">
    <location>
        <begin position="232"/>
        <end position="524"/>
    </location>
</feature>
<feature type="compositionally biased region" description="Acidic residues" evidence="1">
    <location>
        <begin position="248"/>
        <end position="269"/>
    </location>
</feature>
<dbReference type="RefSeq" id="XP_007763278.1">
    <property type="nucleotide sequence ID" value="XM_007765088.1"/>
</dbReference>
<dbReference type="GO" id="GO:0000776">
    <property type="term" value="C:kinetochore"/>
    <property type="evidence" value="ECO:0007669"/>
    <property type="project" value="TreeGrafter"/>
</dbReference>
<evidence type="ECO:0000313" key="2">
    <source>
        <dbReference type="EMBL" id="EIW86480.1"/>
    </source>
</evidence>
<gene>
    <name evidence="2" type="ORF">CONPUDRAFT_95011</name>
</gene>
<feature type="compositionally biased region" description="Polar residues" evidence="1">
    <location>
        <begin position="472"/>
        <end position="489"/>
    </location>
</feature>
<protein>
    <submittedName>
        <fullName evidence="2">Uncharacterized protein</fullName>
    </submittedName>
</protein>
<feature type="non-terminal residue" evidence="2">
    <location>
        <position position="524"/>
    </location>
</feature>
<dbReference type="GO" id="GO:1990758">
    <property type="term" value="P:mitotic sister chromatid biorientation"/>
    <property type="evidence" value="ECO:0007669"/>
    <property type="project" value="TreeGrafter"/>
</dbReference>
<reference evidence="3" key="1">
    <citation type="journal article" date="2012" name="Science">
        <title>The Paleozoic origin of enzymatic lignin decomposition reconstructed from 31 fungal genomes.</title>
        <authorList>
            <person name="Floudas D."/>
            <person name="Binder M."/>
            <person name="Riley R."/>
            <person name="Barry K."/>
            <person name="Blanchette R.A."/>
            <person name="Henrissat B."/>
            <person name="Martinez A.T."/>
            <person name="Otillar R."/>
            <person name="Spatafora J.W."/>
            <person name="Yadav J.S."/>
            <person name="Aerts A."/>
            <person name="Benoit I."/>
            <person name="Boyd A."/>
            <person name="Carlson A."/>
            <person name="Copeland A."/>
            <person name="Coutinho P.M."/>
            <person name="de Vries R.P."/>
            <person name="Ferreira P."/>
            <person name="Findley K."/>
            <person name="Foster B."/>
            <person name="Gaskell J."/>
            <person name="Glotzer D."/>
            <person name="Gorecki P."/>
            <person name="Heitman J."/>
            <person name="Hesse C."/>
            <person name="Hori C."/>
            <person name="Igarashi K."/>
            <person name="Jurgens J.A."/>
            <person name="Kallen N."/>
            <person name="Kersten P."/>
            <person name="Kohler A."/>
            <person name="Kuees U."/>
            <person name="Kumar T.K.A."/>
            <person name="Kuo A."/>
            <person name="LaButti K."/>
            <person name="Larrondo L.F."/>
            <person name="Lindquist E."/>
            <person name="Ling A."/>
            <person name="Lombard V."/>
            <person name="Lucas S."/>
            <person name="Lundell T."/>
            <person name="Martin R."/>
            <person name="McLaughlin D.J."/>
            <person name="Morgenstern I."/>
            <person name="Morin E."/>
            <person name="Murat C."/>
            <person name="Nagy L.G."/>
            <person name="Nolan M."/>
            <person name="Ohm R.A."/>
            <person name="Patyshakuliyeva A."/>
            <person name="Rokas A."/>
            <person name="Ruiz-Duenas F.J."/>
            <person name="Sabat G."/>
            <person name="Salamov A."/>
            <person name="Samejima M."/>
            <person name="Schmutz J."/>
            <person name="Slot J.C."/>
            <person name="St John F."/>
            <person name="Stenlid J."/>
            <person name="Sun H."/>
            <person name="Sun S."/>
            <person name="Syed K."/>
            <person name="Tsang A."/>
            <person name="Wiebenga A."/>
            <person name="Young D."/>
            <person name="Pisabarro A."/>
            <person name="Eastwood D.C."/>
            <person name="Martin F."/>
            <person name="Cullen D."/>
            <person name="Grigoriev I.V."/>
            <person name="Hibbett D.S."/>
        </authorList>
    </citation>
    <scope>NUCLEOTIDE SEQUENCE [LARGE SCALE GENOMIC DNA]</scope>
    <source>
        <strain evidence="3">RWD-64-598 SS2</strain>
    </source>
</reference>
<comment type="caution">
    <text evidence="2">The sequence shown here is derived from an EMBL/GenBank/DDBJ whole genome shotgun (WGS) entry which is preliminary data.</text>
</comment>
<dbReference type="InterPro" id="IPR033338">
    <property type="entry name" value="Spc105/Spc7"/>
</dbReference>
<feature type="compositionally biased region" description="Basic and acidic residues" evidence="1">
    <location>
        <begin position="77"/>
        <end position="90"/>
    </location>
</feature>
<keyword evidence="3" id="KW-1185">Reference proteome</keyword>
<dbReference type="PANTHER" id="PTHR28260">
    <property type="entry name" value="SPINDLE POLE BODY COMPONENT SPC105"/>
    <property type="match status" value="1"/>
</dbReference>
<dbReference type="Proteomes" id="UP000053558">
    <property type="component" value="Unassembled WGS sequence"/>
</dbReference>
<sequence>MVATSSPAATRRKSVAVAGPSQQPHPGRRRRVHSIAPGDHLSPGSKARRSLVPRKSILKASINFPDDTDDGTQSMELTREYRADLHDNTTRKSFGRRVSFANHAHVRLFEVPEHNTNSTGTPQSSPAQEAESPSKRPQNDENAYPGAGAFRRRSSTRRSLAFSDGEGEASMDMDLDSSGLGPAAFFDRGEDPISDDFEDEDEDFLGADEDMEITEAIQQSILRKRSLSLGRQPLANLGTHDEPGSPEPLEEQDDLQPEQEEQPPEEEPSYLEGDSGQSQSFVSEGGDTDSGSQPMEFTVPLDKPPPPPSEAWLALRSVTHSGDTPYEPPQSDDDGEQEMDLTSAVSRLQAARDSMGMGANDGQQDDSFTSTEDSFQGNEEPEAASEGNYTINVTQLMRRVSIGPGQSEGGNSTMDISGTYDALAASEDIEGEEGEVGIDESTSAASPEASQSALSPQDKPTAPQEPRPNVFSAPSASSGSQTRPPNTTAPKPFNFSTRSPAPPSPAKPTSRPTSPTKPTSRPAS</sequence>
<evidence type="ECO:0000313" key="3">
    <source>
        <dbReference type="Proteomes" id="UP000053558"/>
    </source>
</evidence>
<dbReference type="OrthoDB" id="5592879at2759"/>
<feature type="compositionally biased region" description="Polar residues" evidence="1">
    <location>
        <begin position="361"/>
        <end position="377"/>
    </location>
</feature>
<dbReference type="PANTHER" id="PTHR28260:SF1">
    <property type="entry name" value="SPINDLE POLE BODY COMPONENT SPC105"/>
    <property type="match status" value="1"/>
</dbReference>
<organism evidence="2 3">
    <name type="scientific">Coniophora puteana (strain RWD-64-598)</name>
    <name type="common">Brown rot fungus</name>
    <dbReference type="NCBI Taxonomy" id="741705"/>
    <lineage>
        <taxon>Eukaryota</taxon>
        <taxon>Fungi</taxon>
        <taxon>Dikarya</taxon>
        <taxon>Basidiomycota</taxon>
        <taxon>Agaricomycotina</taxon>
        <taxon>Agaricomycetes</taxon>
        <taxon>Agaricomycetidae</taxon>
        <taxon>Boletales</taxon>
        <taxon>Coniophorineae</taxon>
        <taxon>Coniophoraceae</taxon>
        <taxon>Coniophora</taxon>
    </lineage>
</organism>
<name>A0A5M3N4Y0_CONPW</name>
<dbReference type="EMBL" id="JH711573">
    <property type="protein sequence ID" value="EIW86480.1"/>
    <property type="molecule type" value="Genomic_DNA"/>
</dbReference>
<feature type="compositionally biased region" description="Acidic residues" evidence="1">
    <location>
        <begin position="165"/>
        <end position="175"/>
    </location>
</feature>
<proteinExistence type="predicted"/>
<feature type="compositionally biased region" description="Low complexity" evidence="1">
    <location>
        <begin position="507"/>
        <end position="524"/>
    </location>
</feature>
<feature type="compositionally biased region" description="Acidic residues" evidence="1">
    <location>
        <begin position="427"/>
        <end position="438"/>
    </location>
</feature>
<evidence type="ECO:0000256" key="1">
    <source>
        <dbReference type="SAM" id="MobiDB-lite"/>
    </source>
</evidence>